<gene>
    <name evidence="3" type="ORF">CAMP_LOCUS4763</name>
</gene>
<dbReference type="PANTHER" id="PTHR13234:SF16">
    <property type="entry name" value="GAMMA-INTERFERON-INDUCIBLE LYSOSOMAL THIOL REDUCTASE"/>
    <property type="match status" value="1"/>
</dbReference>
<comment type="caution">
    <text evidence="3">The sequence shown here is derived from an EMBL/GenBank/DDBJ whole genome shotgun (WGS) entry which is preliminary data.</text>
</comment>
<dbReference type="OrthoDB" id="958254at2759"/>
<dbReference type="Pfam" id="PF03227">
    <property type="entry name" value="GILT"/>
    <property type="match status" value="1"/>
</dbReference>
<dbReference type="Proteomes" id="UP001152747">
    <property type="component" value="Unassembled WGS sequence"/>
</dbReference>
<accession>A0A9P1IBX1</accession>
<protein>
    <submittedName>
        <fullName evidence="3">Uncharacterized protein</fullName>
    </submittedName>
</protein>
<dbReference type="InterPro" id="IPR004911">
    <property type="entry name" value="Interferon-induced_GILT"/>
</dbReference>
<dbReference type="PANTHER" id="PTHR13234">
    <property type="entry name" value="GAMMA-INTERFERON INDUCIBLE LYSOSOMAL THIOL REDUCTASE GILT"/>
    <property type="match status" value="1"/>
</dbReference>
<comment type="similarity">
    <text evidence="1">Belongs to the GILT family.</text>
</comment>
<dbReference type="GO" id="GO:0016671">
    <property type="term" value="F:oxidoreductase activity, acting on a sulfur group of donors, disulfide as acceptor"/>
    <property type="evidence" value="ECO:0007669"/>
    <property type="project" value="InterPro"/>
</dbReference>
<evidence type="ECO:0000313" key="3">
    <source>
        <dbReference type="EMBL" id="CAI5442126.1"/>
    </source>
</evidence>
<name>A0A9P1IBX1_9PELO</name>
<organism evidence="3 4">
    <name type="scientific">Caenorhabditis angaria</name>
    <dbReference type="NCBI Taxonomy" id="860376"/>
    <lineage>
        <taxon>Eukaryota</taxon>
        <taxon>Metazoa</taxon>
        <taxon>Ecdysozoa</taxon>
        <taxon>Nematoda</taxon>
        <taxon>Chromadorea</taxon>
        <taxon>Rhabditida</taxon>
        <taxon>Rhabditina</taxon>
        <taxon>Rhabditomorpha</taxon>
        <taxon>Rhabditoidea</taxon>
        <taxon>Rhabditidae</taxon>
        <taxon>Peloderinae</taxon>
        <taxon>Caenorhabditis</taxon>
    </lineage>
</organism>
<dbReference type="EMBL" id="CANHGI010000002">
    <property type="protein sequence ID" value="CAI5442126.1"/>
    <property type="molecule type" value="Genomic_DNA"/>
</dbReference>
<dbReference type="AlphaFoldDB" id="A0A9P1IBX1"/>
<proteinExistence type="inferred from homology"/>
<sequence>MPMWNSLQNTATVNLTYHPFGIAQCQKQNDGIKCQCQHGNQECIMNQLQACVIAALEVPQLYMRVVNCIQGKRDINKAMGECIVNARPRPDLDERFIQNCAQSQLGAKLMYQHGQRQHKIARDLNWVPWIMVNGAREQKAEISMNYVLCKFASLSSSQYCQQSDDNI</sequence>
<evidence type="ECO:0000256" key="2">
    <source>
        <dbReference type="ARBA" id="ARBA00023180"/>
    </source>
</evidence>
<keyword evidence="4" id="KW-1185">Reference proteome</keyword>
<evidence type="ECO:0000313" key="4">
    <source>
        <dbReference type="Proteomes" id="UP001152747"/>
    </source>
</evidence>
<evidence type="ECO:0000256" key="1">
    <source>
        <dbReference type="ARBA" id="ARBA00005679"/>
    </source>
</evidence>
<keyword evidence="2" id="KW-0325">Glycoprotein</keyword>
<reference evidence="3" key="1">
    <citation type="submission" date="2022-11" db="EMBL/GenBank/DDBJ databases">
        <authorList>
            <person name="Kikuchi T."/>
        </authorList>
    </citation>
    <scope>NUCLEOTIDE SEQUENCE</scope>
    <source>
        <strain evidence="3">PS1010</strain>
    </source>
</reference>